<feature type="compositionally biased region" description="Basic and acidic residues" evidence="1">
    <location>
        <begin position="1"/>
        <end position="13"/>
    </location>
</feature>
<comment type="caution">
    <text evidence="2">The sequence shown here is derived from an EMBL/GenBank/DDBJ whole genome shotgun (WGS) entry which is preliminary data.</text>
</comment>
<gene>
    <name evidence="2" type="ORF">E2C01_082697</name>
</gene>
<evidence type="ECO:0000313" key="2">
    <source>
        <dbReference type="EMBL" id="MPC87820.1"/>
    </source>
</evidence>
<keyword evidence="3" id="KW-1185">Reference proteome</keyword>
<evidence type="ECO:0000313" key="3">
    <source>
        <dbReference type="Proteomes" id="UP000324222"/>
    </source>
</evidence>
<proteinExistence type="predicted"/>
<name>A0A5B7IT06_PORTR</name>
<sequence length="84" mass="9389">MKKEDNDIDDRVLGDLSKLPEGGPGYSHGLLQTFEPRRAPWSHPESPGSPDVGIRHKFYSQSIVTIKRPDGVSTCFCLTYMILV</sequence>
<dbReference type="Proteomes" id="UP000324222">
    <property type="component" value="Unassembled WGS sequence"/>
</dbReference>
<organism evidence="2 3">
    <name type="scientific">Portunus trituberculatus</name>
    <name type="common">Swimming crab</name>
    <name type="synonym">Neptunus trituberculatus</name>
    <dbReference type="NCBI Taxonomy" id="210409"/>
    <lineage>
        <taxon>Eukaryota</taxon>
        <taxon>Metazoa</taxon>
        <taxon>Ecdysozoa</taxon>
        <taxon>Arthropoda</taxon>
        <taxon>Crustacea</taxon>
        <taxon>Multicrustacea</taxon>
        <taxon>Malacostraca</taxon>
        <taxon>Eumalacostraca</taxon>
        <taxon>Eucarida</taxon>
        <taxon>Decapoda</taxon>
        <taxon>Pleocyemata</taxon>
        <taxon>Brachyura</taxon>
        <taxon>Eubrachyura</taxon>
        <taxon>Portunoidea</taxon>
        <taxon>Portunidae</taxon>
        <taxon>Portuninae</taxon>
        <taxon>Portunus</taxon>
    </lineage>
</organism>
<dbReference type="EMBL" id="VSRR010075711">
    <property type="protein sequence ID" value="MPC87820.1"/>
    <property type="molecule type" value="Genomic_DNA"/>
</dbReference>
<reference evidence="2 3" key="1">
    <citation type="submission" date="2019-05" db="EMBL/GenBank/DDBJ databases">
        <title>Another draft genome of Portunus trituberculatus and its Hox gene families provides insights of decapod evolution.</title>
        <authorList>
            <person name="Jeong J.-H."/>
            <person name="Song I."/>
            <person name="Kim S."/>
            <person name="Choi T."/>
            <person name="Kim D."/>
            <person name="Ryu S."/>
            <person name="Kim W."/>
        </authorList>
    </citation>
    <scope>NUCLEOTIDE SEQUENCE [LARGE SCALE GENOMIC DNA]</scope>
    <source>
        <tissue evidence="2">Muscle</tissue>
    </source>
</reference>
<evidence type="ECO:0000256" key="1">
    <source>
        <dbReference type="SAM" id="MobiDB-lite"/>
    </source>
</evidence>
<protein>
    <submittedName>
        <fullName evidence="2">Uncharacterized protein</fullName>
    </submittedName>
</protein>
<dbReference type="AlphaFoldDB" id="A0A5B7IT06"/>
<feature type="region of interest" description="Disordered" evidence="1">
    <location>
        <begin position="1"/>
        <end position="30"/>
    </location>
</feature>
<accession>A0A5B7IT06</accession>
<dbReference type="OrthoDB" id="6372179at2759"/>